<keyword evidence="1" id="KW-0472">Membrane</keyword>
<accession>A0A3D3RGD1</accession>
<reference evidence="2 3" key="1">
    <citation type="journal article" date="2018" name="Nat. Biotechnol.">
        <title>A standardized bacterial taxonomy based on genome phylogeny substantially revises the tree of life.</title>
        <authorList>
            <person name="Parks D.H."/>
            <person name="Chuvochina M."/>
            <person name="Waite D.W."/>
            <person name="Rinke C."/>
            <person name="Skarshewski A."/>
            <person name="Chaumeil P.A."/>
            <person name="Hugenholtz P."/>
        </authorList>
    </citation>
    <scope>NUCLEOTIDE SEQUENCE [LARGE SCALE GENOMIC DNA]</scope>
    <source>
        <strain evidence="2">UBA9375</strain>
    </source>
</reference>
<evidence type="ECO:0000313" key="3">
    <source>
        <dbReference type="Proteomes" id="UP000263642"/>
    </source>
</evidence>
<dbReference type="EMBL" id="DQAY01000189">
    <property type="protein sequence ID" value="HCO27087.1"/>
    <property type="molecule type" value="Genomic_DNA"/>
</dbReference>
<proteinExistence type="predicted"/>
<gene>
    <name evidence="2" type="ORF">DIT97_30285</name>
</gene>
<dbReference type="Proteomes" id="UP000263642">
    <property type="component" value="Unassembled WGS sequence"/>
</dbReference>
<feature type="transmembrane region" description="Helical" evidence="1">
    <location>
        <begin position="47"/>
        <end position="71"/>
    </location>
</feature>
<sequence>MKNFRRLHILIANNRWRVAVIWGWITCIALALSLFKYSDGVFAFKVFMCFSAGVQAAIAFAGTITFLPLIFAPKEWLVSDPAGKIWLKRTGTSGKSQIIAFRIMTCLIGFAATFFFLASCAVIIGGILEFSKKSVI</sequence>
<comment type="caution">
    <text evidence="2">The sequence shown here is derived from an EMBL/GenBank/DDBJ whole genome shotgun (WGS) entry which is preliminary data.</text>
</comment>
<organism evidence="2 3">
    <name type="scientific">Gimesia maris</name>
    <dbReference type="NCBI Taxonomy" id="122"/>
    <lineage>
        <taxon>Bacteria</taxon>
        <taxon>Pseudomonadati</taxon>
        <taxon>Planctomycetota</taxon>
        <taxon>Planctomycetia</taxon>
        <taxon>Planctomycetales</taxon>
        <taxon>Planctomycetaceae</taxon>
        <taxon>Gimesia</taxon>
    </lineage>
</organism>
<evidence type="ECO:0000256" key="1">
    <source>
        <dbReference type="SAM" id="Phobius"/>
    </source>
</evidence>
<keyword evidence="1" id="KW-0812">Transmembrane</keyword>
<dbReference type="AlphaFoldDB" id="A0A3D3RGD1"/>
<name>A0A3D3RGD1_9PLAN</name>
<feature type="transmembrane region" description="Helical" evidence="1">
    <location>
        <begin position="99"/>
        <end position="128"/>
    </location>
</feature>
<feature type="transmembrane region" description="Helical" evidence="1">
    <location>
        <begin position="16"/>
        <end position="35"/>
    </location>
</feature>
<evidence type="ECO:0000313" key="2">
    <source>
        <dbReference type="EMBL" id="HCO27087.1"/>
    </source>
</evidence>
<keyword evidence="1" id="KW-1133">Transmembrane helix</keyword>
<protein>
    <submittedName>
        <fullName evidence="2">Uncharacterized protein</fullName>
    </submittedName>
</protein>